<dbReference type="SUPFAM" id="SSF46689">
    <property type="entry name" value="Homeodomain-like"/>
    <property type="match status" value="1"/>
</dbReference>
<dbReference type="KEGG" id="mcos:GM418_04005"/>
<proteinExistence type="predicted"/>
<gene>
    <name evidence="1" type="ORF">GM418_04005</name>
</gene>
<organism evidence="1 2">
    <name type="scientific">Maribellus comscasis</name>
    <dbReference type="NCBI Taxonomy" id="2681766"/>
    <lineage>
        <taxon>Bacteria</taxon>
        <taxon>Pseudomonadati</taxon>
        <taxon>Bacteroidota</taxon>
        <taxon>Bacteroidia</taxon>
        <taxon>Marinilabiliales</taxon>
        <taxon>Prolixibacteraceae</taxon>
        <taxon>Maribellus</taxon>
    </lineage>
</organism>
<accession>A0A6I6JJ90</accession>
<dbReference type="Proteomes" id="UP000428260">
    <property type="component" value="Chromosome"/>
</dbReference>
<name>A0A6I6JJ90_9BACT</name>
<keyword evidence="2" id="KW-1185">Reference proteome</keyword>
<evidence type="ECO:0000313" key="2">
    <source>
        <dbReference type="Proteomes" id="UP000428260"/>
    </source>
</evidence>
<dbReference type="InterPro" id="IPR009057">
    <property type="entry name" value="Homeodomain-like_sf"/>
</dbReference>
<sequence length="175" mass="20542">MKDIQKDWIETGYRTFALEGPKGLKIERISKEIGKNKSSFYHLFADLEIFTSILLSHHIEQSKIVTVKESGCTDLNDLIEVLVEHKIDLLFNRQLRVNRENIEFKKCFQTVNEMTILAIVPLWYELLSIDKNLPLNELVLKLSLENFFLQITDETINKDWLHEYFKGLKTLVSKV</sequence>
<dbReference type="RefSeq" id="WP_158863386.1">
    <property type="nucleotide sequence ID" value="NZ_CP046401.1"/>
</dbReference>
<reference evidence="1 2" key="1">
    <citation type="submission" date="2019-11" db="EMBL/GenBank/DDBJ databases">
        <authorList>
            <person name="Zheng R.K."/>
            <person name="Sun C.M."/>
        </authorList>
    </citation>
    <scope>NUCLEOTIDE SEQUENCE [LARGE SCALE GENOMIC DNA]</scope>
    <source>
        <strain evidence="1 2">WC007</strain>
    </source>
</reference>
<protein>
    <submittedName>
        <fullName evidence="1">TetR/AcrR family transcriptional regulator</fullName>
    </submittedName>
</protein>
<dbReference type="EMBL" id="CP046401">
    <property type="protein sequence ID" value="QGY42846.1"/>
    <property type="molecule type" value="Genomic_DNA"/>
</dbReference>
<evidence type="ECO:0000313" key="1">
    <source>
        <dbReference type="EMBL" id="QGY42846.1"/>
    </source>
</evidence>
<dbReference type="AlphaFoldDB" id="A0A6I6JJ90"/>
<dbReference type="Gene3D" id="1.10.357.10">
    <property type="entry name" value="Tetracycline Repressor, domain 2"/>
    <property type="match status" value="1"/>
</dbReference>